<dbReference type="EMBL" id="BAAAHQ010000023">
    <property type="protein sequence ID" value="GAA0936534.1"/>
    <property type="molecule type" value="Genomic_DNA"/>
</dbReference>
<keyword evidence="3" id="KW-1185">Reference proteome</keyword>
<sequence>MTDFTTAPLTPDTWQDFEQVMGPNGGARGCWCMHWRLSFGECAAGAGDGNRDALHERATRRPPPGLVCYLGGEPVGWVGIGERAEYPRLRRSPVTKALDTAPVWVITCLFVRRGHRNRGLQTKMITAACDFAADNGRHTVEGFPVDPAPGRIAGADNAMTGIASAFREAGFTEVARRKHDRPAMRRTVARTASGR</sequence>
<name>A0ABN1Q276_9ACTN</name>
<gene>
    <name evidence="2" type="ORF">GCM10009560_45280</name>
</gene>
<accession>A0ABN1Q276</accession>
<dbReference type="SUPFAM" id="SSF55729">
    <property type="entry name" value="Acyl-CoA N-acyltransferases (Nat)"/>
    <property type="match status" value="1"/>
</dbReference>
<dbReference type="RefSeq" id="WP_343951942.1">
    <property type="nucleotide sequence ID" value="NZ_BAAAHQ010000023.1"/>
</dbReference>
<comment type="caution">
    <text evidence="2">The sequence shown here is derived from an EMBL/GenBank/DDBJ whole genome shotgun (WGS) entry which is preliminary data.</text>
</comment>
<protein>
    <submittedName>
        <fullName evidence="2">GNAT family N-acetyltransferase</fullName>
    </submittedName>
</protein>
<organism evidence="2 3">
    <name type="scientific">Nonomuraea longicatena</name>
    <dbReference type="NCBI Taxonomy" id="83682"/>
    <lineage>
        <taxon>Bacteria</taxon>
        <taxon>Bacillati</taxon>
        <taxon>Actinomycetota</taxon>
        <taxon>Actinomycetes</taxon>
        <taxon>Streptosporangiales</taxon>
        <taxon>Streptosporangiaceae</taxon>
        <taxon>Nonomuraea</taxon>
    </lineage>
</organism>
<dbReference type="Pfam" id="PF00583">
    <property type="entry name" value="Acetyltransf_1"/>
    <property type="match status" value="1"/>
</dbReference>
<reference evidence="2 3" key="1">
    <citation type="journal article" date="2019" name="Int. J. Syst. Evol. Microbiol.">
        <title>The Global Catalogue of Microorganisms (GCM) 10K type strain sequencing project: providing services to taxonomists for standard genome sequencing and annotation.</title>
        <authorList>
            <consortium name="The Broad Institute Genomics Platform"/>
            <consortium name="The Broad Institute Genome Sequencing Center for Infectious Disease"/>
            <person name="Wu L."/>
            <person name="Ma J."/>
        </authorList>
    </citation>
    <scope>NUCLEOTIDE SEQUENCE [LARGE SCALE GENOMIC DNA]</scope>
    <source>
        <strain evidence="2 3">JCM 11136</strain>
    </source>
</reference>
<dbReference type="InterPro" id="IPR016181">
    <property type="entry name" value="Acyl_CoA_acyltransferase"/>
</dbReference>
<dbReference type="InterPro" id="IPR000182">
    <property type="entry name" value="GNAT_dom"/>
</dbReference>
<proteinExistence type="predicted"/>
<feature type="domain" description="N-acetyltransferase" evidence="1">
    <location>
        <begin position="7"/>
        <end position="189"/>
    </location>
</feature>
<evidence type="ECO:0000313" key="3">
    <source>
        <dbReference type="Proteomes" id="UP001501578"/>
    </source>
</evidence>
<dbReference type="Proteomes" id="UP001501578">
    <property type="component" value="Unassembled WGS sequence"/>
</dbReference>
<dbReference type="CDD" id="cd04301">
    <property type="entry name" value="NAT_SF"/>
    <property type="match status" value="1"/>
</dbReference>
<dbReference type="Gene3D" id="3.40.630.30">
    <property type="match status" value="1"/>
</dbReference>
<evidence type="ECO:0000313" key="2">
    <source>
        <dbReference type="EMBL" id="GAA0936534.1"/>
    </source>
</evidence>
<evidence type="ECO:0000259" key="1">
    <source>
        <dbReference type="PROSITE" id="PS51186"/>
    </source>
</evidence>
<dbReference type="PROSITE" id="PS51186">
    <property type="entry name" value="GNAT"/>
    <property type="match status" value="1"/>
</dbReference>